<evidence type="ECO:0000313" key="3">
    <source>
        <dbReference type="Proteomes" id="UP000595349"/>
    </source>
</evidence>
<name>A0A7T7CFM0_9BACI</name>
<evidence type="ECO:0000313" key="2">
    <source>
        <dbReference type="EMBL" id="QQK80300.1"/>
    </source>
</evidence>
<sequence length="150" mass="16962">MSDKQQLIGLEFEPFHFDVEKGKIKELAMAIGDDNPIYFDEDAARKEGFERIPIPLTFLQVIDLWGGYTFDKKVEMLDINPVKVLHGEQEYEIIGDIYAGDHLTVTSKVIDVKVKEGASGGMNLITTENTYTNQNDKKVAIARSTTIERH</sequence>
<dbReference type="KEGG" id="scib:HUG20_10625"/>
<reference evidence="2 3" key="1">
    <citation type="submission" date="2020-06" db="EMBL/GenBank/DDBJ databases">
        <title>Genomic analysis of Salicibibacter sp. NKC21-4.</title>
        <authorList>
            <person name="Oh Y.J."/>
        </authorList>
    </citation>
    <scope>NUCLEOTIDE SEQUENCE [LARGE SCALE GENOMIC DNA]</scope>
    <source>
        <strain evidence="2 3">NKC21-4</strain>
    </source>
</reference>
<organism evidence="2 3">
    <name type="scientific">Salicibibacter cibi</name>
    <dbReference type="NCBI Taxonomy" id="2743001"/>
    <lineage>
        <taxon>Bacteria</taxon>
        <taxon>Bacillati</taxon>
        <taxon>Bacillota</taxon>
        <taxon>Bacilli</taxon>
        <taxon>Bacillales</taxon>
        <taxon>Bacillaceae</taxon>
        <taxon>Salicibibacter</taxon>
    </lineage>
</organism>
<evidence type="ECO:0000259" key="1">
    <source>
        <dbReference type="Pfam" id="PF13452"/>
    </source>
</evidence>
<dbReference type="AlphaFoldDB" id="A0A7T7CFM0"/>
<dbReference type="Pfam" id="PF13452">
    <property type="entry name" value="FAS1_DH_region"/>
    <property type="match status" value="1"/>
</dbReference>
<dbReference type="InterPro" id="IPR016709">
    <property type="entry name" value="HadA-like"/>
</dbReference>
<keyword evidence="3" id="KW-1185">Reference proteome</keyword>
<dbReference type="InterPro" id="IPR029069">
    <property type="entry name" value="HotDog_dom_sf"/>
</dbReference>
<dbReference type="RefSeq" id="WP_200084597.1">
    <property type="nucleotide sequence ID" value="NZ_CP054706.1"/>
</dbReference>
<feature type="domain" description="FAS1-like dehydratase" evidence="1">
    <location>
        <begin position="7"/>
        <end position="140"/>
    </location>
</feature>
<dbReference type="EMBL" id="CP054706">
    <property type="protein sequence ID" value="QQK80300.1"/>
    <property type="molecule type" value="Genomic_DNA"/>
</dbReference>
<dbReference type="InterPro" id="IPR039569">
    <property type="entry name" value="FAS1-like_DH_region"/>
</dbReference>
<dbReference type="Proteomes" id="UP000595349">
    <property type="component" value="Chromosome"/>
</dbReference>
<dbReference type="Gene3D" id="3.10.129.10">
    <property type="entry name" value="Hotdog Thioesterase"/>
    <property type="match status" value="1"/>
</dbReference>
<accession>A0A7T7CFM0</accession>
<dbReference type="CDD" id="cd03441">
    <property type="entry name" value="R_hydratase_like"/>
    <property type="match status" value="1"/>
</dbReference>
<gene>
    <name evidence="2" type="ORF">HUG20_10625</name>
</gene>
<protein>
    <submittedName>
        <fullName evidence="2">MaoC family dehydratase N-terminal domain-containing protein</fullName>
    </submittedName>
</protein>
<dbReference type="SUPFAM" id="SSF54637">
    <property type="entry name" value="Thioesterase/thiol ester dehydrase-isomerase"/>
    <property type="match status" value="1"/>
</dbReference>
<dbReference type="PIRSF" id="PIRSF018072">
    <property type="entry name" value="UCP018072"/>
    <property type="match status" value="1"/>
</dbReference>
<proteinExistence type="predicted"/>